<dbReference type="PATRIC" id="fig|1317124.6.peg.3250"/>
<reference evidence="3" key="1">
    <citation type="submission" date="2013-04" db="EMBL/GenBank/DDBJ databases">
        <title>Thioclava sp. 13D2W-2 Genome Sequencing.</title>
        <authorList>
            <person name="Lai Q."/>
            <person name="Li G."/>
            <person name="Shao Z."/>
        </authorList>
    </citation>
    <scope>NUCLEOTIDE SEQUENCE [LARGE SCALE GENOMIC DNA]</scope>
    <source>
        <strain evidence="3">13D2W-2</strain>
    </source>
</reference>
<dbReference type="InterPro" id="IPR032710">
    <property type="entry name" value="NTF2-like_dom_sf"/>
</dbReference>
<comment type="caution">
    <text evidence="2">The sequence shown here is derived from an EMBL/GenBank/DDBJ whole genome shotgun (WGS) entry which is preliminary data.</text>
</comment>
<accession>A0A085TSS8</accession>
<dbReference type="InterPro" id="IPR011944">
    <property type="entry name" value="Steroid_delta5-4_isomerase"/>
</dbReference>
<dbReference type="Proteomes" id="UP000028607">
    <property type="component" value="Unassembled WGS sequence"/>
</dbReference>
<name>A0A085TSS8_9RHOB</name>
<keyword evidence="3" id="KW-1185">Reference proteome</keyword>
<dbReference type="STRING" id="1317124.DW2_16145"/>
<proteinExistence type="predicted"/>
<dbReference type="eggNOG" id="COG4319">
    <property type="taxonomic scope" value="Bacteria"/>
</dbReference>
<reference evidence="2 3" key="2">
    <citation type="journal article" date="2015" name="Antonie Van Leeuwenhoek">
        <title>Thioclava indica sp. nov., isolated from surface seawater of the Indian Ocean.</title>
        <authorList>
            <person name="Liu Y."/>
            <person name="Lai Q."/>
            <person name="Du J."/>
            <person name="Xu H."/>
            <person name="Jiang L."/>
            <person name="Shao Z."/>
        </authorList>
    </citation>
    <scope>NUCLEOTIDE SEQUENCE [LARGE SCALE GENOMIC DNA]</scope>
    <source>
        <strain evidence="2 3">13D2W-2</strain>
    </source>
</reference>
<dbReference type="OrthoDB" id="122531at2"/>
<evidence type="ECO:0000313" key="2">
    <source>
        <dbReference type="EMBL" id="KFE33775.1"/>
    </source>
</evidence>
<gene>
    <name evidence="2" type="ORF">DW2_16145</name>
</gene>
<dbReference type="Pfam" id="PF12680">
    <property type="entry name" value="SnoaL_2"/>
    <property type="match status" value="1"/>
</dbReference>
<dbReference type="EMBL" id="AQRC01000015">
    <property type="protein sequence ID" value="KFE33775.1"/>
    <property type="molecule type" value="Genomic_DNA"/>
</dbReference>
<organism evidence="2 3">
    <name type="scientific">Thioclava atlantica</name>
    <dbReference type="NCBI Taxonomy" id="1317124"/>
    <lineage>
        <taxon>Bacteria</taxon>
        <taxon>Pseudomonadati</taxon>
        <taxon>Pseudomonadota</taxon>
        <taxon>Alphaproteobacteria</taxon>
        <taxon>Rhodobacterales</taxon>
        <taxon>Paracoccaceae</taxon>
        <taxon>Thioclava</taxon>
    </lineage>
</organism>
<protein>
    <recommendedName>
        <fullName evidence="1">SnoaL-like domain-containing protein</fullName>
    </recommendedName>
</protein>
<dbReference type="SUPFAM" id="SSF54427">
    <property type="entry name" value="NTF2-like"/>
    <property type="match status" value="1"/>
</dbReference>
<dbReference type="RefSeq" id="WP_038148131.1">
    <property type="nucleotide sequence ID" value="NZ_AQRC01000015.1"/>
</dbReference>
<sequence length="130" mass="13433">MALESPDDLPRAFAKAWSARDAQMLAGYFAPDADFLSLTGGAATGRDHIAELLAGELAGAFSRARLVTGRTKTRPVGPEAAVLLQRFVMSGILNADGSDAGRVGCTLAATLGLAEEGWQIVAAQFVVEAG</sequence>
<dbReference type="NCBIfam" id="TIGR02246">
    <property type="entry name" value="SgcJ/EcaC family oxidoreductase"/>
    <property type="match status" value="1"/>
</dbReference>
<evidence type="ECO:0000313" key="3">
    <source>
        <dbReference type="Proteomes" id="UP000028607"/>
    </source>
</evidence>
<dbReference type="InterPro" id="IPR037401">
    <property type="entry name" value="SnoaL-like"/>
</dbReference>
<dbReference type="Gene3D" id="3.10.450.50">
    <property type="match status" value="1"/>
</dbReference>
<dbReference type="AlphaFoldDB" id="A0A085TSS8"/>
<evidence type="ECO:0000259" key="1">
    <source>
        <dbReference type="Pfam" id="PF12680"/>
    </source>
</evidence>
<feature type="domain" description="SnoaL-like" evidence="1">
    <location>
        <begin position="11"/>
        <end position="74"/>
    </location>
</feature>